<evidence type="ECO:0000313" key="2">
    <source>
        <dbReference type="Proteomes" id="UP000789920"/>
    </source>
</evidence>
<evidence type="ECO:0000313" key="1">
    <source>
        <dbReference type="EMBL" id="CAG8651983.1"/>
    </source>
</evidence>
<gene>
    <name evidence="1" type="ORF">RPERSI_LOCUS7910</name>
</gene>
<organism evidence="1 2">
    <name type="scientific">Racocetra persica</name>
    <dbReference type="NCBI Taxonomy" id="160502"/>
    <lineage>
        <taxon>Eukaryota</taxon>
        <taxon>Fungi</taxon>
        <taxon>Fungi incertae sedis</taxon>
        <taxon>Mucoromycota</taxon>
        <taxon>Glomeromycotina</taxon>
        <taxon>Glomeromycetes</taxon>
        <taxon>Diversisporales</taxon>
        <taxon>Gigasporaceae</taxon>
        <taxon>Racocetra</taxon>
    </lineage>
</organism>
<dbReference type="Proteomes" id="UP000789920">
    <property type="component" value="Unassembled WGS sequence"/>
</dbReference>
<comment type="caution">
    <text evidence="1">The sequence shown here is derived from an EMBL/GenBank/DDBJ whole genome shotgun (WGS) entry which is preliminary data.</text>
</comment>
<protein>
    <submittedName>
        <fullName evidence="1">19830_t:CDS:1</fullName>
    </submittedName>
</protein>
<keyword evidence="2" id="KW-1185">Reference proteome</keyword>
<feature type="non-terminal residue" evidence="1">
    <location>
        <position position="1"/>
    </location>
</feature>
<reference evidence="1" key="1">
    <citation type="submission" date="2021-06" db="EMBL/GenBank/DDBJ databases">
        <authorList>
            <person name="Kallberg Y."/>
            <person name="Tangrot J."/>
            <person name="Rosling A."/>
        </authorList>
    </citation>
    <scope>NUCLEOTIDE SEQUENCE</scope>
    <source>
        <strain evidence="1">MA461A</strain>
    </source>
</reference>
<name>A0ACA9NHH9_9GLOM</name>
<proteinExistence type="predicted"/>
<accession>A0ACA9NHH9</accession>
<dbReference type="EMBL" id="CAJVQC010013863">
    <property type="protein sequence ID" value="CAG8651983.1"/>
    <property type="molecule type" value="Genomic_DNA"/>
</dbReference>
<sequence>DSGRLYFYDNGDFRYICHIRDYFTRYSWARVLTSKRPIKCYLINPSYAI</sequence>